<evidence type="ECO:0000256" key="1">
    <source>
        <dbReference type="SAM" id="MobiDB-lite"/>
    </source>
</evidence>
<reference evidence="2 3" key="1">
    <citation type="journal article" date="2023" name="Sci. Data">
        <title>Genome assembly of the Korean intertidal mud-creeper Batillaria attramentaria.</title>
        <authorList>
            <person name="Patra A.K."/>
            <person name="Ho P.T."/>
            <person name="Jun S."/>
            <person name="Lee S.J."/>
            <person name="Kim Y."/>
            <person name="Won Y.J."/>
        </authorList>
    </citation>
    <scope>NUCLEOTIDE SEQUENCE [LARGE SCALE GENOMIC DNA]</scope>
    <source>
        <strain evidence="2">Wonlab-2016</strain>
    </source>
</reference>
<dbReference type="AlphaFoldDB" id="A0ABD0MAH0"/>
<proteinExistence type="predicted"/>
<keyword evidence="3" id="KW-1185">Reference proteome</keyword>
<comment type="caution">
    <text evidence="2">The sequence shown here is derived from an EMBL/GenBank/DDBJ whole genome shotgun (WGS) entry which is preliminary data.</text>
</comment>
<feature type="region of interest" description="Disordered" evidence="1">
    <location>
        <begin position="29"/>
        <end position="59"/>
    </location>
</feature>
<evidence type="ECO:0000313" key="2">
    <source>
        <dbReference type="EMBL" id="KAK7508615.1"/>
    </source>
</evidence>
<dbReference type="Proteomes" id="UP001519460">
    <property type="component" value="Unassembled WGS sequence"/>
</dbReference>
<gene>
    <name evidence="2" type="ORF">BaRGS_00000181</name>
</gene>
<sequence length="118" mass="13360">HGRNQDCLRLTRRQTAKLKVQEDGKLGFFKNGRLHARERREPGSGTQTDNPPDADNPVSDFVIMDNVADDRVDMHATASNLNSDVSNKQLQPNVDQESTQDTEHNTEHPQPPQPQRHD</sequence>
<feature type="compositionally biased region" description="Polar residues" evidence="1">
    <location>
        <begin position="77"/>
        <end position="99"/>
    </location>
</feature>
<feature type="compositionally biased region" description="Pro residues" evidence="1">
    <location>
        <begin position="109"/>
        <end position="118"/>
    </location>
</feature>
<feature type="region of interest" description="Disordered" evidence="1">
    <location>
        <begin position="73"/>
        <end position="118"/>
    </location>
</feature>
<protein>
    <submittedName>
        <fullName evidence="2">Uncharacterized protein</fullName>
    </submittedName>
</protein>
<feature type="non-terminal residue" evidence="2">
    <location>
        <position position="118"/>
    </location>
</feature>
<feature type="non-terminal residue" evidence="2">
    <location>
        <position position="1"/>
    </location>
</feature>
<name>A0ABD0MAH0_9CAEN</name>
<evidence type="ECO:0000313" key="3">
    <source>
        <dbReference type="Proteomes" id="UP001519460"/>
    </source>
</evidence>
<organism evidence="2 3">
    <name type="scientific">Batillaria attramentaria</name>
    <dbReference type="NCBI Taxonomy" id="370345"/>
    <lineage>
        <taxon>Eukaryota</taxon>
        <taxon>Metazoa</taxon>
        <taxon>Spiralia</taxon>
        <taxon>Lophotrochozoa</taxon>
        <taxon>Mollusca</taxon>
        <taxon>Gastropoda</taxon>
        <taxon>Caenogastropoda</taxon>
        <taxon>Sorbeoconcha</taxon>
        <taxon>Cerithioidea</taxon>
        <taxon>Batillariidae</taxon>
        <taxon>Batillaria</taxon>
    </lineage>
</organism>
<dbReference type="EMBL" id="JACVVK020000001">
    <property type="protein sequence ID" value="KAK7508615.1"/>
    <property type="molecule type" value="Genomic_DNA"/>
</dbReference>
<accession>A0ABD0MAH0</accession>